<keyword evidence="6" id="KW-0028">Amino-acid biosynthesis</keyword>
<evidence type="ECO:0000256" key="8">
    <source>
        <dbReference type="ARBA" id="ARBA00023167"/>
    </source>
</evidence>
<dbReference type="InterPro" id="IPR015421">
    <property type="entry name" value="PyrdxlP-dep_Trfase_major"/>
</dbReference>
<keyword evidence="9" id="KW-0456">Lyase</keyword>
<accession>V5TW89</accession>
<comment type="catalytic activity">
    <reaction evidence="11">
        <text>L,L-cystathionine + H2O = L-homocysteine + pyruvate + NH4(+)</text>
        <dbReference type="Rhea" id="RHEA:13965"/>
        <dbReference type="ChEBI" id="CHEBI:15361"/>
        <dbReference type="ChEBI" id="CHEBI:15377"/>
        <dbReference type="ChEBI" id="CHEBI:28938"/>
        <dbReference type="ChEBI" id="CHEBI:58161"/>
        <dbReference type="ChEBI" id="CHEBI:58199"/>
    </reaction>
</comment>
<gene>
    <name evidence="15" type="ORF">P262_00835</name>
</gene>
<dbReference type="FunFam" id="3.90.1150.10:FF:000058">
    <property type="entry name" value="Cystathionine beta-lyase"/>
    <property type="match status" value="1"/>
</dbReference>
<dbReference type="GO" id="GO:0030170">
    <property type="term" value="F:pyridoxal phosphate binding"/>
    <property type="evidence" value="ECO:0007669"/>
    <property type="project" value="InterPro"/>
</dbReference>
<reference evidence="15 16" key="1">
    <citation type="journal article" date="2014" name="Genome Announc.">
        <title>Complete Genome Sequence of Cronobacter sakazakii Strain CMCC 45402.</title>
        <authorList>
            <person name="Zhao Z."/>
            <person name="Wang L."/>
            <person name="Wang B."/>
            <person name="Liang H."/>
            <person name="Ye Q."/>
            <person name="Zeng M."/>
        </authorList>
    </citation>
    <scope>NUCLEOTIDE SEQUENCE [LARGE SCALE GENOMIC DNA]</scope>
    <source>
        <strain evidence="16">45402</strain>
    </source>
</reference>
<evidence type="ECO:0000256" key="9">
    <source>
        <dbReference type="ARBA" id="ARBA00023239"/>
    </source>
</evidence>
<comment type="catalytic activity">
    <reaction evidence="12">
        <text>an S-substituted L-cysteine + H2O = a thiol + pyruvate + NH4(+)</text>
        <dbReference type="Rhea" id="RHEA:18121"/>
        <dbReference type="ChEBI" id="CHEBI:15361"/>
        <dbReference type="ChEBI" id="CHEBI:15377"/>
        <dbReference type="ChEBI" id="CHEBI:28938"/>
        <dbReference type="ChEBI" id="CHEBI:29256"/>
        <dbReference type="ChEBI" id="CHEBI:58717"/>
        <dbReference type="EC" id="4.4.1.13"/>
    </reaction>
</comment>
<sequence length="449" mass="49458">MVRQREIFFFALRQERRSDDVFSSLRPERKQREAMAIFRGNVVLDIQTFRQGKSMTDKHIETALVQAGRAKRYTQGSVNSVIQRASSLVFDSVDAKKQATAGRAQGELFYGRRGTLTHFSLQEAMCELEGGAGCALFPCGAAAVANTILAFVEQGDHVLVTNSAYEPTQDFCTKILTKFGVTTTWFDPLAGDDIAKHLQPNTKVVFLESPGSITMEVHDVPAIVAAVRRTAPDAIIMMDNTWSAGILFKALDFGVDISIQAGTKYLVGHSDAMIGTAVANARCWDTLRENAYLMGQMADADSAYVTSRGLRTLAVRLRQHHESGLRVAQWLAAHPQVARVNHPALPGSKGHEFWKRDFSGASGLFSFILDKRLSDAELAHYLDNFAHFSMAYSWGGYESLILANQPEELAEIRPAGGVDFTGTLVRLHIGLENVEDLIADLDAAFRRIA</sequence>
<dbReference type="InterPro" id="IPR006233">
    <property type="entry name" value="Cys_b_lyase_bac"/>
</dbReference>
<name>V5TW89_9ENTR</name>
<dbReference type="SUPFAM" id="SSF53383">
    <property type="entry name" value="PLP-dependent transferases"/>
    <property type="match status" value="1"/>
</dbReference>
<evidence type="ECO:0000256" key="11">
    <source>
        <dbReference type="ARBA" id="ARBA00047517"/>
    </source>
</evidence>
<proteinExistence type="inferred from homology"/>
<dbReference type="Proteomes" id="UP000018545">
    <property type="component" value="Chromosome"/>
</dbReference>
<evidence type="ECO:0000256" key="4">
    <source>
        <dbReference type="ARBA" id="ARBA00012224"/>
    </source>
</evidence>
<evidence type="ECO:0000256" key="5">
    <source>
        <dbReference type="ARBA" id="ARBA00022490"/>
    </source>
</evidence>
<keyword evidence="8" id="KW-0486">Methionine biosynthesis</keyword>
<comment type="pathway">
    <text evidence="10">Amino-acid biosynthesis; L-methionine biosynthesis via de novo pathway; L-homocysteine from L-cystathionine: step 1/1.</text>
</comment>
<dbReference type="Gene3D" id="3.90.1150.10">
    <property type="entry name" value="Aspartate Aminotransferase, domain 1"/>
    <property type="match status" value="1"/>
</dbReference>
<dbReference type="CDD" id="cd00614">
    <property type="entry name" value="CGS_like"/>
    <property type="match status" value="1"/>
</dbReference>
<evidence type="ECO:0000313" key="16">
    <source>
        <dbReference type="Proteomes" id="UP000018545"/>
    </source>
</evidence>
<evidence type="ECO:0000256" key="6">
    <source>
        <dbReference type="ARBA" id="ARBA00022605"/>
    </source>
</evidence>
<evidence type="ECO:0000256" key="12">
    <source>
        <dbReference type="ARBA" id="ARBA00047625"/>
    </source>
</evidence>
<dbReference type="GO" id="GO:0019346">
    <property type="term" value="P:transsulfuration"/>
    <property type="evidence" value="ECO:0007669"/>
    <property type="project" value="InterPro"/>
</dbReference>
<keyword evidence="7 13" id="KW-0663">Pyridoxal phosphate</keyword>
<dbReference type="FunFam" id="3.40.640.10:FF:000062">
    <property type="entry name" value="Cystathionine beta-lyase"/>
    <property type="match status" value="1"/>
</dbReference>
<evidence type="ECO:0000256" key="10">
    <source>
        <dbReference type="ARBA" id="ARBA00046315"/>
    </source>
</evidence>
<dbReference type="PROSITE" id="PS00868">
    <property type="entry name" value="CYS_MET_METAB_PP"/>
    <property type="match status" value="1"/>
</dbReference>
<comment type="similarity">
    <text evidence="3 14">Belongs to the trans-sulfuration enzymes family.</text>
</comment>
<evidence type="ECO:0000256" key="7">
    <source>
        <dbReference type="ARBA" id="ARBA00022898"/>
    </source>
</evidence>
<evidence type="ECO:0000313" key="15">
    <source>
        <dbReference type="EMBL" id="AHB68955.1"/>
    </source>
</evidence>
<dbReference type="EMBL" id="CP006731">
    <property type="protein sequence ID" value="AHB68955.1"/>
    <property type="molecule type" value="Genomic_DNA"/>
</dbReference>
<evidence type="ECO:0000256" key="3">
    <source>
        <dbReference type="ARBA" id="ARBA00009077"/>
    </source>
</evidence>
<dbReference type="AlphaFoldDB" id="V5TW89"/>
<dbReference type="PIRSF" id="PIRSF001434">
    <property type="entry name" value="CGS"/>
    <property type="match status" value="1"/>
</dbReference>
<feature type="modified residue" description="N6-(pyridoxal phosphate)lysine" evidence="13">
    <location>
        <position position="264"/>
    </location>
</feature>
<evidence type="ECO:0000256" key="13">
    <source>
        <dbReference type="PIRSR" id="PIRSR001434-2"/>
    </source>
</evidence>
<organism evidence="15 16">
    <name type="scientific">Cronobacter malonaticus</name>
    <dbReference type="NCBI Taxonomy" id="413503"/>
    <lineage>
        <taxon>Bacteria</taxon>
        <taxon>Pseudomonadati</taxon>
        <taxon>Pseudomonadota</taxon>
        <taxon>Gammaproteobacteria</taxon>
        <taxon>Enterobacterales</taxon>
        <taxon>Enterobacteriaceae</taxon>
        <taxon>Cronobacter</taxon>
    </lineage>
</organism>
<dbReference type="InterPro" id="IPR015422">
    <property type="entry name" value="PyrdxlP-dep_Trfase_small"/>
</dbReference>
<comment type="cofactor">
    <cofactor evidence="1 14">
        <name>pyridoxal 5'-phosphate</name>
        <dbReference type="ChEBI" id="CHEBI:597326"/>
    </cofactor>
</comment>
<dbReference type="GO" id="GO:0047804">
    <property type="term" value="F:cysteine-S-conjugate beta-lyase activity"/>
    <property type="evidence" value="ECO:0007669"/>
    <property type="project" value="UniProtKB-EC"/>
</dbReference>
<dbReference type="GO" id="GO:0009086">
    <property type="term" value="P:methionine biosynthetic process"/>
    <property type="evidence" value="ECO:0007669"/>
    <property type="project" value="UniProtKB-KW"/>
</dbReference>
<dbReference type="PATRIC" id="fig|1401659.3.peg.589"/>
<dbReference type="InterPro" id="IPR000277">
    <property type="entry name" value="Cys/Met-Metab_PyrdxlP-dep_enz"/>
</dbReference>
<dbReference type="Gene3D" id="3.40.640.10">
    <property type="entry name" value="Type I PLP-dependent aspartate aminotransferase-like (Major domain)"/>
    <property type="match status" value="1"/>
</dbReference>
<dbReference type="GO" id="GO:0005737">
    <property type="term" value="C:cytoplasm"/>
    <property type="evidence" value="ECO:0007669"/>
    <property type="project" value="UniProtKB-SubCell"/>
</dbReference>
<dbReference type="NCBIfam" id="TIGR01324">
    <property type="entry name" value="cysta_beta_ly_B"/>
    <property type="match status" value="1"/>
</dbReference>
<dbReference type="GO" id="GO:0019450">
    <property type="term" value="P:L-cysteine catabolic process to pyruvate"/>
    <property type="evidence" value="ECO:0007669"/>
    <property type="project" value="TreeGrafter"/>
</dbReference>
<dbReference type="KEGG" id="csi:P262_00835"/>
<dbReference type="PANTHER" id="PTHR43500:SF1">
    <property type="entry name" value="CYSTATHIONINE BETA-LYASE-RELATED"/>
    <property type="match status" value="1"/>
</dbReference>
<dbReference type="InterPro" id="IPR054542">
    <property type="entry name" value="Cys_met_metab_PP"/>
</dbReference>
<evidence type="ECO:0000256" key="1">
    <source>
        <dbReference type="ARBA" id="ARBA00001933"/>
    </source>
</evidence>
<dbReference type="Pfam" id="PF01053">
    <property type="entry name" value="Cys_Met_Meta_PP"/>
    <property type="match status" value="1"/>
</dbReference>
<evidence type="ECO:0000256" key="14">
    <source>
        <dbReference type="RuleBase" id="RU362118"/>
    </source>
</evidence>
<dbReference type="EC" id="4.4.1.13" evidence="4"/>
<dbReference type="PANTHER" id="PTHR43500">
    <property type="entry name" value="CYSTATHIONINE BETA-LYASE-RELATED"/>
    <property type="match status" value="1"/>
</dbReference>
<dbReference type="InterPro" id="IPR015424">
    <property type="entry name" value="PyrdxlP-dep_Trfase"/>
</dbReference>
<dbReference type="HOGENOM" id="CLU_018986_5_1_6"/>
<dbReference type="NCBIfam" id="NF005990">
    <property type="entry name" value="PRK08114.1"/>
    <property type="match status" value="1"/>
</dbReference>
<protein>
    <recommendedName>
        <fullName evidence="4">cysteine-S-conjugate beta-lyase</fullName>
        <ecNumber evidence="4">4.4.1.13</ecNumber>
    </recommendedName>
</protein>
<comment type="subcellular location">
    <subcellularLocation>
        <location evidence="2">Cytoplasm</location>
    </subcellularLocation>
</comment>
<keyword evidence="5" id="KW-0963">Cytoplasm</keyword>
<evidence type="ECO:0000256" key="2">
    <source>
        <dbReference type="ARBA" id="ARBA00004496"/>
    </source>
</evidence>